<keyword evidence="3" id="KW-1185">Reference proteome</keyword>
<accession>B9TMV1</accession>
<dbReference type="AlphaFoldDB" id="B9TMV1"/>
<protein>
    <submittedName>
        <fullName evidence="2">Uncharacterized protein</fullName>
    </submittedName>
</protein>
<gene>
    <name evidence="2" type="ORF">RCOM_2041200</name>
</gene>
<reference evidence="3" key="1">
    <citation type="journal article" date="2010" name="Nat. Biotechnol.">
        <title>Draft genome sequence of the oilseed species Ricinus communis.</title>
        <authorList>
            <person name="Chan A.P."/>
            <person name="Crabtree J."/>
            <person name="Zhao Q."/>
            <person name="Lorenzi H."/>
            <person name="Orvis J."/>
            <person name="Puiu D."/>
            <person name="Melake-Berhan A."/>
            <person name="Jones K.M."/>
            <person name="Redman J."/>
            <person name="Chen G."/>
            <person name="Cahoon E.B."/>
            <person name="Gedil M."/>
            <person name="Stanke M."/>
            <person name="Haas B.J."/>
            <person name="Wortman J.R."/>
            <person name="Fraser-Liggett C.M."/>
            <person name="Ravel J."/>
            <person name="Rabinowicz P.D."/>
        </authorList>
    </citation>
    <scope>NUCLEOTIDE SEQUENCE [LARGE SCALE GENOMIC DNA]</scope>
    <source>
        <strain evidence="3">cv. Hale</strain>
    </source>
</reference>
<feature type="region of interest" description="Disordered" evidence="1">
    <location>
        <begin position="20"/>
        <end position="63"/>
    </location>
</feature>
<dbReference type="Proteomes" id="UP000008311">
    <property type="component" value="Unassembled WGS sequence"/>
</dbReference>
<proteinExistence type="predicted"/>
<evidence type="ECO:0000313" key="2">
    <source>
        <dbReference type="EMBL" id="EEF22813.1"/>
    </source>
</evidence>
<dbReference type="EMBL" id="EQ990289">
    <property type="protein sequence ID" value="EEF22813.1"/>
    <property type="molecule type" value="Genomic_DNA"/>
</dbReference>
<dbReference type="InParanoid" id="B9TMV1"/>
<feature type="non-terminal residue" evidence="2">
    <location>
        <position position="1"/>
    </location>
</feature>
<feature type="region of interest" description="Disordered" evidence="1">
    <location>
        <begin position="144"/>
        <end position="184"/>
    </location>
</feature>
<evidence type="ECO:0000313" key="3">
    <source>
        <dbReference type="Proteomes" id="UP000008311"/>
    </source>
</evidence>
<evidence type="ECO:0000256" key="1">
    <source>
        <dbReference type="SAM" id="MobiDB-lite"/>
    </source>
</evidence>
<organism evidence="2 3">
    <name type="scientific">Ricinus communis</name>
    <name type="common">Castor bean</name>
    <dbReference type="NCBI Taxonomy" id="3988"/>
    <lineage>
        <taxon>Eukaryota</taxon>
        <taxon>Viridiplantae</taxon>
        <taxon>Streptophyta</taxon>
        <taxon>Embryophyta</taxon>
        <taxon>Tracheophyta</taxon>
        <taxon>Spermatophyta</taxon>
        <taxon>Magnoliopsida</taxon>
        <taxon>eudicotyledons</taxon>
        <taxon>Gunneridae</taxon>
        <taxon>Pentapetalae</taxon>
        <taxon>rosids</taxon>
        <taxon>fabids</taxon>
        <taxon>Malpighiales</taxon>
        <taxon>Euphorbiaceae</taxon>
        <taxon>Acalyphoideae</taxon>
        <taxon>Acalypheae</taxon>
        <taxon>Ricinus</taxon>
    </lineage>
</organism>
<feature type="compositionally biased region" description="Basic and acidic residues" evidence="1">
    <location>
        <begin position="32"/>
        <end position="43"/>
    </location>
</feature>
<sequence>PVGGRCRHCERGGTRYDHRSVPATCGTTGSVRDARQGKSRDGPAGRGRAGCTRTGDRTVSQHRLRNRGGEQRIRSCSDPAGAHRYRCCLHGHHDAARDERHGIGPPGALPIPGNQNRADLGLSACSLTTRTRGAERIHLRAQALPSGRSRPGAESVRVPPAARGHGTGRCSARAMRTACHGGEP</sequence>
<name>B9TMV1_RICCO</name>